<dbReference type="InterPro" id="IPR007194">
    <property type="entry name" value="TRAPP_component"/>
</dbReference>
<reference evidence="16" key="3">
    <citation type="journal article" date="2013" name="Nucleic Acids Res.">
        <title>The genome of Anopheles darlingi, the main neotropical malaria vector.</title>
        <authorList>
            <person name="Marinotti O."/>
            <person name="Cerqueira G.C."/>
            <person name="de Almeida L.G."/>
            <person name="Ferro M.I."/>
            <person name="Loreto E.L."/>
            <person name="Zaha A."/>
            <person name="Teixeira S.M."/>
            <person name="Wespiser A.R."/>
            <person name="Almeida E Silva A."/>
            <person name="Schlindwein A.D."/>
            <person name="Pacheco A.C."/>
            <person name="Silva A.L."/>
            <person name="Graveley B.R."/>
            <person name="Walenz B.P."/>
            <person name="Lima Bde A."/>
            <person name="Ribeiro C.A."/>
            <person name="Nunes-Silva C.G."/>
            <person name="de Carvalho C.R."/>
            <person name="Soares C.M."/>
            <person name="de Menezes C.B."/>
            <person name="Matiolli C."/>
            <person name="Caffrey D."/>
            <person name="Araujo D.A."/>
            <person name="de Oliveira D.M."/>
            <person name="Golenbock D."/>
            <person name="Grisard E.C."/>
            <person name="Fantinatti-Garboggini F."/>
            <person name="de Carvalho F.M."/>
            <person name="Barcellos F.G."/>
            <person name="Prosdocimi F."/>
            <person name="May G."/>
            <person name="Azevedo Junior G.M."/>
            <person name="Guimaraes G.M."/>
            <person name="Goldman G.H."/>
            <person name="Padilha I.Q."/>
            <person name="Batista Jda S."/>
            <person name="Ferro J.A."/>
            <person name="Ribeiro J.M."/>
            <person name="Fietto J.L."/>
            <person name="Dabbas K.M."/>
            <person name="Cerdeira L."/>
            <person name="Agnez-Lima L.F."/>
            <person name="Brocchi M."/>
            <person name="de Carvalho M.O."/>
            <person name="Teixeira Mde M."/>
            <person name="Diniz Maia Mde M."/>
            <person name="Goldman M.H."/>
            <person name="Cruz Schneider M.P."/>
            <person name="Felipe M.S."/>
            <person name="Hungria M."/>
            <person name="Nicolas M.F."/>
            <person name="Pereira M."/>
            <person name="Montes M.A."/>
            <person name="Cantao M.E."/>
            <person name="Vincentz M."/>
            <person name="Rafael M.S."/>
            <person name="Silverman N."/>
            <person name="Stoco P.H."/>
            <person name="Souza R.C."/>
            <person name="Vicentini R."/>
            <person name="Gazzinelli R.T."/>
            <person name="Neves Rde O."/>
            <person name="Silva R."/>
            <person name="Astolfi-Filho S."/>
            <person name="Maciel T.E."/>
            <person name="Urmenyi T.P."/>
            <person name="Tadei W.P."/>
            <person name="Camargo E.P."/>
            <person name="de Vasconcelos A.T."/>
        </authorList>
    </citation>
    <scope>NUCLEOTIDE SEQUENCE</scope>
</reference>
<dbReference type="VEuPathDB" id="VectorBase:ADAR2_009525"/>
<dbReference type="GO" id="GO:0003700">
    <property type="term" value="F:DNA-binding transcription factor activity"/>
    <property type="evidence" value="ECO:0007669"/>
    <property type="project" value="UniProtKB-UniRule"/>
</dbReference>
<dbReference type="HOGENOM" id="CLU_542084_0_0_1"/>
<dbReference type="GO" id="GO:0005783">
    <property type="term" value="C:endoplasmic reticulum"/>
    <property type="evidence" value="ECO:0007669"/>
    <property type="project" value="UniProtKB-SubCell"/>
</dbReference>
<dbReference type="Pfam" id="PF04051">
    <property type="entry name" value="TRAPP"/>
    <property type="match status" value="1"/>
</dbReference>
<dbReference type="PRINTS" id="PR00616">
    <property type="entry name" value="CCAATSUBUNTB"/>
</dbReference>
<dbReference type="GO" id="GO:0048193">
    <property type="term" value="P:Golgi vesicle transport"/>
    <property type="evidence" value="ECO:0007669"/>
    <property type="project" value="InterPro"/>
</dbReference>
<dbReference type="Gene3D" id="3.30.1380.20">
    <property type="entry name" value="Trafficking protein particle complex subunit 3"/>
    <property type="match status" value="1"/>
</dbReference>
<sequence length="503" mass="54373">MNNSATIANGYSGVTLSDLNGATTTTATAPGTTGGGIQLVQLGQMMPDGTTQQIFVPNLQQLNAGGQQSIQVIPIGSFPQQTMTVAPAGTAAGTTIQAAAAAPQQQQYIQYSLDGGQTYVYQAIAAPEQTYQNVSLPIVQLPAGQTLGAPGTALTFAPAVNHAMASMQQATANTTTIDASALQNIITAPVTIASPYQTAASVQDGHKPDAVSHAVSPTLATQQQHQQHHQHQQQQQQQAIFQTATVSLASPEQSAVSTVTIPTPQVAVPSGSATAVTATVIQPTELDTDQEPLYVNAKQYNRILKRRQARAKLEAMGKIPKVRPKYLHESRHRHAMNRNSELLTLTYGALVSQMLRDYESVDDVNKQLDRIGFNMGMRLIEDFLARTGSGRCLDMRETADKIQLAFRMYLNVQPTVSNWAASADEFSLIFDTNPLTEFVELPADYQQLRYSSILCGCIRGALEMVQLEVQCWFTQDQLKGDATTEIRVKFVRRLEDAVPAGED</sequence>
<dbReference type="VEuPathDB" id="VectorBase:ADAC011181"/>
<dbReference type="SMART" id="SM00521">
    <property type="entry name" value="CBF"/>
    <property type="match status" value="1"/>
</dbReference>
<gene>
    <name evidence="16" type="ORF">AND_005077</name>
</gene>
<comment type="subunit">
    <text evidence="14">Heterotrimer.</text>
</comment>
<dbReference type="InParanoid" id="W5JGK0"/>
<dbReference type="Gene3D" id="6.10.250.2430">
    <property type="match status" value="1"/>
</dbReference>
<evidence type="ECO:0000256" key="5">
    <source>
        <dbReference type="ARBA" id="ARBA00022448"/>
    </source>
</evidence>
<dbReference type="GO" id="GO:0003677">
    <property type="term" value="F:DNA binding"/>
    <property type="evidence" value="ECO:0007669"/>
    <property type="project" value="UniProtKB-KW"/>
</dbReference>
<dbReference type="InterPro" id="IPR018362">
    <property type="entry name" value="CCAAT-binding_factor_CS"/>
</dbReference>
<reference evidence="16" key="2">
    <citation type="submission" date="2010-05" db="EMBL/GenBank/DDBJ databases">
        <authorList>
            <person name="Almeida L.G."/>
            <person name="Nicolas M.F."/>
            <person name="Souza R.C."/>
            <person name="Vasconcelos A.T.R."/>
        </authorList>
    </citation>
    <scope>NUCLEOTIDE SEQUENCE</scope>
</reference>
<comment type="caution">
    <text evidence="16">The sequence shown here is derived from an EMBL/GenBank/DDBJ whole genome shotgun (WGS) entry which is preliminary data.</text>
</comment>
<dbReference type="InterPro" id="IPR016721">
    <property type="entry name" value="Bet3"/>
</dbReference>
<proteinExistence type="inferred from homology"/>
<evidence type="ECO:0000256" key="7">
    <source>
        <dbReference type="ARBA" id="ARBA00022892"/>
    </source>
</evidence>
<dbReference type="SUPFAM" id="SSF111126">
    <property type="entry name" value="Ligand-binding domain in the NO signalling and Golgi transport"/>
    <property type="match status" value="1"/>
</dbReference>
<dbReference type="AlphaFoldDB" id="W5JGK0"/>
<dbReference type="GO" id="GO:0005794">
    <property type="term" value="C:Golgi apparatus"/>
    <property type="evidence" value="ECO:0007669"/>
    <property type="project" value="UniProtKB-SubCell"/>
</dbReference>
<dbReference type="OMA" id="MNRNSEL"/>
<dbReference type="EMBL" id="ADMH02001280">
    <property type="protein sequence ID" value="ETN63216.1"/>
    <property type="molecule type" value="Genomic_DNA"/>
</dbReference>
<comment type="similarity">
    <text evidence="14">Belongs to the NFYA/HAP2 subunit family.</text>
</comment>
<dbReference type="FunFam" id="3.30.1380.20:FF:000013">
    <property type="entry name" value="Trafficking protein particle complex subunit"/>
    <property type="match status" value="1"/>
</dbReference>
<dbReference type="InterPro" id="IPR001289">
    <property type="entry name" value="NFYA"/>
</dbReference>
<name>W5JGK0_ANODA</name>
<keyword evidence="8 14" id="KW-0805">Transcription regulation</keyword>
<evidence type="ECO:0000313" key="16">
    <source>
        <dbReference type="EMBL" id="ETN63216.1"/>
    </source>
</evidence>
<feature type="region of interest" description="Disordered" evidence="15">
    <location>
        <begin position="217"/>
        <end position="238"/>
    </location>
</feature>
<organism evidence="16">
    <name type="scientific">Anopheles darlingi</name>
    <name type="common">Mosquito</name>
    <dbReference type="NCBI Taxonomy" id="43151"/>
    <lineage>
        <taxon>Eukaryota</taxon>
        <taxon>Metazoa</taxon>
        <taxon>Ecdysozoa</taxon>
        <taxon>Arthropoda</taxon>
        <taxon>Hexapoda</taxon>
        <taxon>Insecta</taxon>
        <taxon>Pterygota</taxon>
        <taxon>Neoptera</taxon>
        <taxon>Endopterygota</taxon>
        <taxon>Diptera</taxon>
        <taxon>Nematocera</taxon>
        <taxon>Culicoidea</taxon>
        <taxon>Culicidae</taxon>
        <taxon>Anophelinae</taxon>
        <taxon>Anopheles</taxon>
    </lineage>
</organism>
<dbReference type="eggNOG" id="KOG3330">
    <property type="taxonomic scope" value="Eukaryota"/>
</dbReference>
<dbReference type="Pfam" id="PF02045">
    <property type="entry name" value="CBFB_NFYA"/>
    <property type="match status" value="1"/>
</dbReference>
<evidence type="ECO:0000256" key="6">
    <source>
        <dbReference type="ARBA" id="ARBA00022824"/>
    </source>
</evidence>
<comment type="function">
    <text evidence="14">Component of the sequence-specific heterotrimeric transcription factor (NF-Y) which specifically recognizes a 5'-CCAAT-3' box motif found in the promoters of its target genes.</text>
</comment>
<dbReference type="PROSITE" id="PS51152">
    <property type="entry name" value="NFYA_HAP2_2"/>
    <property type="match status" value="1"/>
</dbReference>
<dbReference type="eggNOG" id="KOG1561">
    <property type="taxonomic scope" value="Eukaryota"/>
</dbReference>
<comment type="similarity">
    <text evidence="4">Belongs to the TRAPP small subunits family. BET3 subfamily.</text>
</comment>
<dbReference type="GO" id="GO:0016602">
    <property type="term" value="C:CCAAT-binding factor complex"/>
    <property type="evidence" value="ECO:0007669"/>
    <property type="project" value="InterPro"/>
</dbReference>
<dbReference type="PROSITE" id="PS00686">
    <property type="entry name" value="NFYA_HAP2_1"/>
    <property type="match status" value="1"/>
</dbReference>
<accession>W5JGK0</accession>
<evidence type="ECO:0000256" key="4">
    <source>
        <dbReference type="ARBA" id="ARBA00006218"/>
    </source>
</evidence>
<evidence type="ECO:0000256" key="11">
    <source>
        <dbReference type="ARBA" id="ARBA00023159"/>
    </source>
</evidence>
<dbReference type="InterPro" id="IPR024096">
    <property type="entry name" value="NO_sig/Golgi_transp_ligand-bd"/>
</dbReference>
<evidence type="ECO:0000256" key="10">
    <source>
        <dbReference type="ARBA" id="ARBA00023125"/>
    </source>
</evidence>
<keyword evidence="11" id="KW-0010">Activator</keyword>
<evidence type="ECO:0000256" key="3">
    <source>
        <dbReference type="ARBA" id="ARBA00004240"/>
    </source>
</evidence>
<dbReference type="VEuPathDB" id="VectorBase:ADAC011182"/>
<evidence type="ECO:0000256" key="2">
    <source>
        <dbReference type="ARBA" id="ARBA00004222"/>
    </source>
</evidence>
<evidence type="ECO:0000256" key="1">
    <source>
        <dbReference type="ARBA" id="ARBA00004123"/>
    </source>
</evidence>
<keyword evidence="13 14" id="KW-0539">Nucleus</keyword>
<dbReference type="CDD" id="cd14942">
    <property type="entry name" value="TRAPPC3_bet3"/>
    <property type="match status" value="1"/>
</dbReference>
<keyword evidence="10 14" id="KW-0238">DNA-binding</keyword>
<evidence type="ECO:0000256" key="15">
    <source>
        <dbReference type="SAM" id="MobiDB-lite"/>
    </source>
</evidence>
<dbReference type="GO" id="GO:0030008">
    <property type="term" value="C:TRAPP complex"/>
    <property type="evidence" value="ECO:0007669"/>
    <property type="project" value="InterPro"/>
</dbReference>
<evidence type="ECO:0000256" key="13">
    <source>
        <dbReference type="ARBA" id="ARBA00023242"/>
    </source>
</evidence>
<keyword evidence="5" id="KW-0813">Transport</keyword>
<dbReference type="STRING" id="43151.W5JGK0"/>
<keyword evidence="6" id="KW-0256">Endoplasmic reticulum</keyword>
<reference evidence="16" key="1">
    <citation type="journal article" date="2010" name="BMC Genomics">
        <title>Combination of measures distinguishes pre-miRNAs from other stem-loops in the genome of the newly sequenced Anopheles darlingi.</title>
        <authorList>
            <person name="Mendes N.D."/>
            <person name="Freitas A.T."/>
            <person name="Vasconcelos A.T."/>
            <person name="Sagot M.F."/>
        </authorList>
    </citation>
    <scope>NUCLEOTIDE SEQUENCE</scope>
</reference>
<keyword evidence="9" id="KW-0333">Golgi apparatus</keyword>
<evidence type="ECO:0000256" key="14">
    <source>
        <dbReference type="RuleBase" id="RU367155"/>
    </source>
</evidence>
<evidence type="ECO:0000256" key="12">
    <source>
        <dbReference type="ARBA" id="ARBA00023163"/>
    </source>
</evidence>
<dbReference type="PANTHER" id="PTHR13048">
    <property type="entry name" value="TRAFFICKING PROTEIN PARTICLE COMPLEX SUBUNIT 3"/>
    <property type="match status" value="1"/>
</dbReference>
<protein>
    <recommendedName>
        <fullName evidence="14">Nuclear transcription factor Y subunit</fullName>
    </recommendedName>
</protein>
<evidence type="ECO:0000256" key="9">
    <source>
        <dbReference type="ARBA" id="ARBA00023034"/>
    </source>
</evidence>
<keyword evidence="12 14" id="KW-0804">Transcription</keyword>
<comment type="subcellular location">
    <subcellularLocation>
        <location evidence="3">Endoplasmic reticulum</location>
    </subcellularLocation>
    <subcellularLocation>
        <location evidence="2">Golgi apparatus</location>
        <location evidence="2">cis-Golgi network</location>
    </subcellularLocation>
    <subcellularLocation>
        <location evidence="1 14">Nucleus</location>
    </subcellularLocation>
</comment>
<evidence type="ECO:0000256" key="8">
    <source>
        <dbReference type="ARBA" id="ARBA00023015"/>
    </source>
</evidence>
<keyword evidence="7" id="KW-0931">ER-Golgi transport</keyword>